<dbReference type="GO" id="GO:0046872">
    <property type="term" value="F:metal ion binding"/>
    <property type="evidence" value="ECO:0007669"/>
    <property type="project" value="UniProtKB-KW"/>
</dbReference>
<sequence length="321" mass="36896">MDNIVTYQNGNYTVELNLDNGTKTRENDLSFFKADFPESADICITRFCPIGCKFCHENATLEGKSGDIMGEKFQNLLKSFHEYTEIAVGGGAVTSHPDLIPFLRKCKELKLIPNITVHQFEFMKNQELIEQLVNEKFIYGIGVSLVDPLQPQFLKTISKYPNLVLHVINGIVTMDTLRALKNRNLKILILGYKTVRRGEEYVKEDWAKKLVANKQKAIYDNLGHMIDEKWFSVISFDNLAIKQLEPQRLMSEEDWNTMYMGDDGQDGEQTSASMYIDAVEMQFARNSCDVNNRYDVGDKTVTEMYQFLRDLNEETNNETDS</sequence>
<dbReference type="SUPFAM" id="SSF102114">
    <property type="entry name" value="Radical SAM enzymes"/>
    <property type="match status" value="1"/>
</dbReference>
<dbReference type="EMBL" id="BK029940">
    <property type="protein sequence ID" value="DAD55564.1"/>
    <property type="molecule type" value="Genomic_DNA"/>
</dbReference>
<keyword evidence="4" id="KW-0411">Iron-sulfur</keyword>
<evidence type="ECO:0000256" key="3">
    <source>
        <dbReference type="ARBA" id="ARBA00023004"/>
    </source>
</evidence>
<keyword evidence="1" id="KW-0949">S-adenosyl-L-methionine</keyword>
<organism evidence="6">
    <name type="scientific">Bacteriophage sp</name>
    <dbReference type="NCBI Taxonomy" id="38018"/>
    <lineage>
        <taxon>Viruses</taxon>
    </lineage>
</organism>
<evidence type="ECO:0000256" key="4">
    <source>
        <dbReference type="ARBA" id="ARBA00023014"/>
    </source>
</evidence>
<accession>A0A8D9PE25</accession>
<dbReference type="GO" id="GO:0051536">
    <property type="term" value="F:iron-sulfur cluster binding"/>
    <property type="evidence" value="ECO:0007669"/>
    <property type="project" value="UniProtKB-KW"/>
</dbReference>
<dbReference type="Pfam" id="PF04055">
    <property type="entry name" value="Radical_SAM"/>
    <property type="match status" value="1"/>
</dbReference>
<feature type="domain" description="Radical SAM core" evidence="5">
    <location>
        <begin position="43"/>
        <end position="157"/>
    </location>
</feature>
<protein>
    <submittedName>
        <fullName evidence="6">Radical SAM superfamily protein</fullName>
    </submittedName>
</protein>
<dbReference type="InterPro" id="IPR007197">
    <property type="entry name" value="rSAM"/>
</dbReference>
<dbReference type="InterPro" id="IPR058240">
    <property type="entry name" value="rSAM_sf"/>
</dbReference>
<evidence type="ECO:0000259" key="5">
    <source>
        <dbReference type="Pfam" id="PF04055"/>
    </source>
</evidence>
<evidence type="ECO:0000256" key="1">
    <source>
        <dbReference type="ARBA" id="ARBA00022691"/>
    </source>
</evidence>
<dbReference type="CDD" id="cd01335">
    <property type="entry name" value="Radical_SAM"/>
    <property type="match status" value="1"/>
</dbReference>
<keyword evidence="3" id="KW-0408">Iron</keyword>
<evidence type="ECO:0000256" key="2">
    <source>
        <dbReference type="ARBA" id="ARBA00022723"/>
    </source>
</evidence>
<dbReference type="InterPro" id="IPR013785">
    <property type="entry name" value="Aldolase_TIM"/>
</dbReference>
<dbReference type="Gene3D" id="3.20.20.70">
    <property type="entry name" value="Aldolase class I"/>
    <property type="match status" value="1"/>
</dbReference>
<evidence type="ECO:0000313" key="6">
    <source>
        <dbReference type="EMBL" id="DAD55564.1"/>
    </source>
</evidence>
<proteinExistence type="predicted"/>
<dbReference type="SFLD" id="SFLDS00029">
    <property type="entry name" value="Radical_SAM"/>
    <property type="match status" value="1"/>
</dbReference>
<name>A0A8D9PE25_9VIRU</name>
<keyword evidence="2" id="KW-0479">Metal-binding</keyword>
<dbReference type="GO" id="GO:0003824">
    <property type="term" value="F:catalytic activity"/>
    <property type="evidence" value="ECO:0007669"/>
    <property type="project" value="InterPro"/>
</dbReference>
<reference evidence="6" key="1">
    <citation type="journal article" date="2021" name="Proc. Natl. Acad. Sci. U.S.A.">
        <title>A Catalog of Tens of Thousands of Viruses from Human Metagenomes Reveals Hidden Associations with Chronic Diseases.</title>
        <authorList>
            <person name="Tisza M.J."/>
            <person name="Buck C.B."/>
        </authorList>
    </citation>
    <scope>NUCLEOTIDE SEQUENCE</scope>
    <source>
        <strain evidence="6">CtOZu12</strain>
    </source>
</reference>